<protein>
    <submittedName>
        <fullName evidence="2">Transmembrane protein</fullName>
    </submittedName>
</protein>
<dbReference type="GeneID" id="67029912"/>
<feature type="transmembrane region" description="Helical" evidence="1">
    <location>
        <begin position="124"/>
        <end position="143"/>
    </location>
</feature>
<dbReference type="EMBL" id="CP059666">
    <property type="protein sequence ID" value="QRW22597.1"/>
    <property type="molecule type" value="Genomic_DNA"/>
</dbReference>
<keyword evidence="1" id="KW-1133">Transmembrane helix</keyword>
<proteinExistence type="predicted"/>
<keyword evidence="1 2" id="KW-0812">Transmembrane</keyword>
<feature type="transmembrane region" description="Helical" evidence="1">
    <location>
        <begin position="56"/>
        <end position="77"/>
    </location>
</feature>
<evidence type="ECO:0000313" key="3">
    <source>
        <dbReference type="Proteomes" id="UP000650533"/>
    </source>
</evidence>
<keyword evidence="1" id="KW-0472">Membrane</keyword>
<feature type="transmembrane region" description="Helical" evidence="1">
    <location>
        <begin position="164"/>
        <end position="183"/>
    </location>
</feature>
<dbReference type="RefSeq" id="XP_043182834.1">
    <property type="nucleotide sequence ID" value="XM_043327449.1"/>
</dbReference>
<accession>A0A8H8P1G5</accession>
<evidence type="ECO:0000256" key="1">
    <source>
        <dbReference type="SAM" id="Phobius"/>
    </source>
</evidence>
<gene>
    <name evidence="2" type="ORF">RhiXN_07633</name>
</gene>
<dbReference type="Proteomes" id="UP000650533">
    <property type="component" value="Chromosome 9"/>
</dbReference>
<sequence length="592" mass="65605">MKTLKTTYMGPHDLKPSDTPFDPISVPLFYQNTYPEDEGKDIAKKKLPQVAWVSTLLPLAMYFIISTGIALMVLCYVSNRPFNTIHRRPYVRTIDGQLPTSFSLAQSDVVALLSTLIVVQKWALMGWVVPLCWSIAIILMEKYGLYRRDLKTLVKYRVLAPRTYFASTPTFVIGTLLLASLAANSISPLLTGSIVWDPQNTPIRYLSTAPIPFLSAENESGDVIPGSFMDLYMSSDTLRQDVARWGSGLVGIAWKREPEKGVLKVVSKLVETLAINSTVETVTLPYFAIHSVEWIRNENDLPAYARNIRPEEAMQQSLNLSPGGAVTIFTGASILVPDLSNPTNWSNDPWVSRTIEGKRLLIHSVGSMDEFKYMSTRGLPPGAYLYVDKVTEEPFAFAWVTFSAGVGKCKNHQCIVSSSSTIQSDARISLEPHPFTFQALEMAATVSAALVYQNTSIPYPWENFDDYIEALLVRSYSAAWNAISNVMSASQTASGYYPALPGLVAKVDHARVFGWLGLQISVTLLSVVFLVLHRNISSFPLLGDVTLVAFYLDTTSLPESGSPYTSLHGALKVDDEDRKLKVRLIQDRDTDA</sequence>
<dbReference type="AlphaFoldDB" id="A0A8H8P1G5"/>
<dbReference type="KEGG" id="rsx:RhiXN_07633"/>
<name>A0A8H8P1G5_9AGAM</name>
<organism evidence="2 3">
    <name type="scientific">Rhizoctonia solani</name>
    <dbReference type="NCBI Taxonomy" id="456999"/>
    <lineage>
        <taxon>Eukaryota</taxon>
        <taxon>Fungi</taxon>
        <taxon>Dikarya</taxon>
        <taxon>Basidiomycota</taxon>
        <taxon>Agaricomycotina</taxon>
        <taxon>Agaricomycetes</taxon>
        <taxon>Cantharellales</taxon>
        <taxon>Ceratobasidiaceae</taxon>
        <taxon>Rhizoctonia</taxon>
    </lineage>
</organism>
<reference evidence="2" key="1">
    <citation type="submission" date="2020-05" db="EMBL/GenBank/DDBJ databases">
        <title>Evolutionary and genomic comparisons of hybrid uninucleate and nonhybrid Rhizoctonia fungi.</title>
        <authorList>
            <person name="Li C."/>
            <person name="Chen X."/>
        </authorList>
    </citation>
    <scope>NUCLEOTIDE SEQUENCE</scope>
    <source>
        <strain evidence="2">AG-1 IA</strain>
    </source>
</reference>
<evidence type="ECO:0000313" key="2">
    <source>
        <dbReference type="EMBL" id="QRW22597.1"/>
    </source>
</evidence>